<sequence length="105" mass="11921">MANSNGFSVFLSGALPIVIFLLSAFLLTLSIKQRFGRNRIDVPEFNEAKPYYIALDLNGEVYGIRKFSHLSNFQKSMTLQEWTDEAAVVRAVSHQELLEILKKTI</sequence>
<keyword evidence="1" id="KW-0472">Membrane</keyword>
<evidence type="ECO:0000313" key="2">
    <source>
        <dbReference type="EMBL" id="MEZ8719684.1"/>
    </source>
</evidence>
<evidence type="ECO:0000313" key="3">
    <source>
        <dbReference type="Proteomes" id="UP001570071"/>
    </source>
</evidence>
<protein>
    <submittedName>
        <fullName evidence="2">Uncharacterized protein</fullName>
    </submittedName>
</protein>
<keyword evidence="1" id="KW-0812">Transmembrane</keyword>
<dbReference type="Proteomes" id="UP001570071">
    <property type="component" value="Unassembled WGS sequence"/>
</dbReference>
<dbReference type="RefSeq" id="WP_269336732.1">
    <property type="nucleotide sequence ID" value="NZ_JBFSSG010000001.1"/>
</dbReference>
<accession>A0ABV4MRB6</accession>
<proteinExistence type="predicted"/>
<name>A0ABV4MRB6_9VIBR</name>
<reference evidence="2 3" key="1">
    <citation type="journal article" date="2024" name="ISME J.">
        <title>Tailless and filamentous prophages are predominant in marine Vibrio.</title>
        <authorList>
            <person name="Steensen K."/>
            <person name="Seneca J."/>
            <person name="Bartlau N."/>
            <person name="Yu X.A."/>
            <person name="Hussain F.A."/>
            <person name="Polz M.F."/>
        </authorList>
    </citation>
    <scope>NUCLEOTIDE SEQUENCE [LARGE SCALE GENOMIC DNA]</scope>
    <source>
        <strain evidence="2 3">10N.239.312.F12</strain>
    </source>
</reference>
<keyword evidence="3" id="KW-1185">Reference proteome</keyword>
<gene>
    <name evidence="2" type="ORF">AB6D66_01300</name>
</gene>
<organism evidence="2 3">
    <name type="scientific">Vibrio pomeroyi</name>
    <dbReference type="NCBI Taxonomy" id="198832"/>
    <lineage>
        <taxon>Bacteria</taxon>
        <taxon>Pseudomonadati</taxon>
        <taxon>Pseudomonadota</taxon>
        <taxon>Gammaproteobacteria</taxon>
        <taxon>Vibrionales</taxon>
        <taxon>Vibrionaceae</taxon>
        <taxon>Vibrio</taxon>
    </lineage>
</organism>
<keyword evidence="1" id="KW-1133">Transmembrane helix</keyword>
<evidence type="ECO:0000256" key="1">
    <source>
        <dbReference type="SAM" id="Phobius"/>
    </source>
</evidence>
<dbReference type="EMBL" id="JBFSSG010000001">
    <property type="protein sequence ID" value="MEZ8719684.1"/>
    <property type="molecule type" value="Genomic_DNA"/>
</dbReference>
<comment type="caution">
    <text evidence="2">The sequence shown here is derived from an EMBL/GenBank/DDBJ whole genome shotgun (WGS) entry which is preliminary data.</text>
</comment>
<feature type="transmembrane region" description="Helical" evidence="1">
    <location>
        <begin position="6"/>
        <end position="29"/>
    </location>
</feature>